<dbReference type="AlphaFoldDB" id="A0A1I7PHA7"/>
<dbReference type="EMBL" id="CP016094">
    <property type="protein sequence ID" value="AOS42981.1"/>
    <property type="molecule type" value="Genomic_DNA"/>
</dbReference>
<sequence length="332" mass="35800">MMHYPRFAARFAVLVSELRGKQVTVIGHQRPDADCIGSQVALCRVLRAHGVEAVCMNPDKVPRRIKFLVGDTPFYGRDELSPEGRVAIFTDCADHGRAGEKVRTMYSAPIACVDHHISNQGFARFDFVDTASAAAAEVLTGLFLDADLPIDRVTAQALYTGMMTDTGQFRFPSTSERVFRLSAELVARGADPALAGAELYERESLGKLKLLQHFIGSLRLECGGRVCLGVLPQGIFASSGATEEDTEGLVDYARSIDGVEIGVLIEERPGTVKASLRGKLSVYRMDTIAAQFNGGGHANAAGLNWPGTLPDFYPALLAAITQRLNEVDAALA</sequence>
<dbReference type="InterPro" id="IPR038763">
    <property type="entry name" value="DHH_sf"/>
</dbReference>
<feature type="domain" description="DHHA1" evidence="2">
    <location>
        <begin position="238"/>
        <end position="325"/>
    </location>
</feature>
<dbReference type="InterPro" id="IPR001667">
    <property type="entry name" value="DDH_dom"/>
</dbReference>
<dbReference type="PANTHER" id="PTHR47618">
    <property type="entry name" value="BIFUNCTIONAL OLIGORIBONUCLEASE AND PAP PHOSPHATASE NRNA"/>
    <property type="match status" value="1"/>
</dbReference>
<gene>
    <name evidence="3" type="primary">nrnA</name>
    <name evidence="3" type="ORF">Verru16b_00017</name>
</gene>
<dbReference type="RefSeq" id="WP_237023451.1">
    <property type="nucleotide sequence ID" value="NZ_CP016094.1"/>
</dbReference>
<dbReference type="STRING" id="1838286.Verru16b_00017"/>
<keyword evidence="4" id="KW-1185">Reference proteome</keyword>
<proteinExistence type="predicted"/>
<dbReference type="EC" id="3.1.-.-" evidence="3"/>
<dbReference type="Proteomes" id="UP000095228">
    <property type="component" value="Chromosome"/>
</dbReference>
<protein>
    <submittedName>
        <fullName evidence="3">Bifunctional oligoribonuclease and PAP phosphatase NrnA</fullName>
        <ecNumber evidence="3">3.1.-.-</ecNumber>
    </submittedName>
</protein>
<evidence type="ECO:0000259" key="1">
    <source>
        <dbReference type="Pfam" id="PF01368"/>
    </source>
</evidence>
<dbReference type="Pfam" id="PF02272">
    <property type="entry name" value="DHHA1"/>
    <property type="match status" value="1"/>
</dbReference>
<dbReference type="Pfam" id="PF01368">
    <property type="entry name" value="DHH"/>
    <property type="match status" value="1"/>
</dbReference>
<dbReference type="SUPFAM" id="SSF64182">
    <property type="entry name" value="DHH phosphoesterases"/>
    <property type="match status" value="1"/>
</dbReference>
<dbReference type="KEGG" id="obg:Verru16b_00017"/>
<dbReference type="Gene3D" id="3.10.310.30">
    <property type="match status" value="1"/>
</dbReference>
<dbReference type="InterPro" id="IPR051319">
    <property type="entry name" value="Oligoribo/pAp-PDE_c-di-AMP_PDE"/>
</dbReference>
<accession>A0A1I7PHA7</accession>
<feature type="domain" description="DDH" evidence="1">
    <location>
        <begin position="22"/>
        <end position="162"/>
    </location>
</feature>
<evidence type="ECO:0000313" key="4">
    <source>
        <dbReference type="Proteomes" id="UP000095228"/>
    </source>
</evidence>
<dbReference type="Gene3D" id="3.90.1640.10">
    <property type="entry name" value="inorganic pyrophosphatase (n-terminal core)"/>
    <property type="match status" value="1"/>
</dbReference>
<keyword evidence="3" id="KW-0378">Hydrolase</keyword>
<evidence type="ECO:0000259" key="2">
    <source>
        <dbReference type="Pfam" id="PF02272"/>
    </source>
</evidence>
<organism evidence="3 4">
    <name type="scientific">Lacunisphaera limnophila</name>
    <dbReference type="NCBI Taxonomy" id="1838286"/>
    <lineage>
        <taxon>Bacteria</taxon>
        <taxon>Pseudomonadati</taxon>
        <taxon>Verrucomicrobiota</taxon>
        <taxon>Opitutia</taxon>
        <taxon>Opitutales</taxon>
        <taxon>Opitutaceae</taxon>
        <taxon>Lacunisphaera</taxon>
    </lineage>
</organism>
<reference evidence="3 4" key="1">
    <citation type="submission" date="2016-06" db="EMBL/GenBank/DDBJ databases">
        <title>Three novel species with peptidoglycan cell walls form the new genus Lacunisphaera gen. nov. in the family Opitutaceae of the verrucomicrobial subdivision 4.</title>
        <authorList>
            <person name="Rast P."/>
            <person name="Gloeckner I."/>
            <person name="Jogler M."/>
            <person name="Boedeker C."/>
            <person name="Jeske O."/>
            <person name="Wiegand S."/>
            <person name="Reinhardt R."/>
            <person name="Schumann P."/>
            <person name="Rohde M."/>
            <person name="Spring S."/>
            <person name="Gloeckner F.O."/>
            <person name="Jogler C."/>
        </authorList>
    </citation>
    <scope>NUCLEOTIDE SEQUENCE [LARGE SCALE GENOMIC DNA]</scope>
    <source>
        <strain evidence="3 4">IG16b</strain>
    </source>
</reference>
<dbReference type="PANTHER" id="PTHR47618:SF1">
    <property type="entry name" value="BIFUNCTIONAL OLIGORIBONUCLEASE AND PAP PHOSPHATASE NRNA"/>
    <property type="match status" value="1"/>
</dbReference>
<dbReference type="InterPro" id="IPR003156">
    <property type="entry name" value="DHHA1_dom"/>
</dbReference>
<name>A0A1I7PHA7_9BACT</name>
<evidence type="ECO:0000313" key="3">
    <source>
        <dbReference type="EMBL" id="AOS42981.1"/>
    </source>
</evidence>
<dbReference type="GO" id="GO:0003676">
    <property type="term" value="F:nucleic acid binding"/>
    <property type="evidence" value="ECO:0007669"/>
    <property type="project" value="InterPro"/>
</dbReference>
<dbReference type="GO" id="GO:0016787">
    <property type="term" value="F:hydrolase activity"/>
    <property type="evidence" value="ECO:0007669"/>
    <property type="project" value="UniProtKB-KW"/>
</dbReference>